<protein>
    <submittedName>
        <fullName evidence="1">Uncharacterized protein</fullName>
    </submittedName>
</protein>
<gene>
    <name evidence="1" type="ORF">Tci_583596</name>
</gene>
<sequence>MDVSPSPDHVFDFPMAELGPHPVYDFFTAELIPRLAEAPGNMKGWIEEDVPLLGEMGEPIEIEDDDEWLMEPVTSPRATVTLLSTYEVGGPSSTTLETLFLARQPFPNSTHGTSMPLSVIDDLCVRMGNLEYGHRASV</sequence>
<proteinExistence type="predicted"/>
<organism evidence="1">
    <name type="scientific">Tanacetum cinerariifolium</name>
    <name type="common">Dalmatian daisy</name>
    <name type="synonym">Chrysanthemum cinerariifolium</name>
    <dbReference type="NCBI Taxonomy" id="118510"/>
    <lineage>
        <taxon>Eukaryota</taxon>
        <taxon>Viridiplantae</taxon>
        <taxon>Streptophyta</taxon>
        <taxon>Embryophyta</taxon>
        <taxon>Tracheophyta</taxon>
        <taxon>Spermatophyta</taxon>
        <taxon>Magnoliopsida</taxon>
        <taxon>eudicotyledons</taxon>
        <taxon>Gunneridae</taxon>
        <taxon>Pentapetalae</taxon>
        <taxon>asterids</taxon>
        <taxon>campanulids</taxon>
        <taxon>Asterales</taxon>
        <taxon>Asteraceae</taxon>
        <taxon>Asteroideae</taxon>
        <taxon>Anthemideae</taxon>
        <taxon>Anthemidinae</taxon>
        <taxon>Tanacetum</taxon>
    </lineage>
</organism>
<evidence type="ECO:0000313" key="1">
    <source>
        <dbReference type="EMBL" id="GFA11624.1"/>
    </source>
</evidence>
<comment type="caution">
    <text evidence="1">The sequence shown here is derived from an EMBL/GenBank/DDBJ whole genome shotgun (WGS) entry which is preliminary data.</text>
</comment>
<accession>A0A699J5K8</accession>
<name>A0A699J5K8_TANCI</name>
<reference evidence="1" key="1">
    <citation type="journal article" date="2019" name="Sci. Rep.">
        <title>Draft genome of Tanacetum cinerariifolium, the natural source of mosquito coil.</title>
        <authorList>
            <person name="Yamashiro T."/>
            <person name="Shiraishi A."/>
            <person name="Satake H."/>
            <person name="Nakayama K."/>
        </authorList>
    </citation>
    <scope>NUCLEOTIDE SEQUENCE</scope>
</reference>
<dbReference type="EMBL" id="BKCJ010371345">
    <property type="protein sequence ID" value="GFA11624.1"/>
    <property type="molecule type" value="Genomic_DNA"/>
</dbReference>
<dbReference type="AlphaFoldDB" id="A0A699J5K8"/>